<evidence type="ECO:0000256" key="1">
    <source>
        <dbReference type="SAM" id="MobiDB-lite"/>
    </source>
</evidence>
<gene>
    <name evidence="3" type="ORF">CQU01_26360</name>
</gene>
<name>A0A511V3A8_9BACI</name>
<dbReference type="Proteomes" id="UP000321491">
    <property type="component" value="Unassembled WGS sequence"/>
</dbReference>
<protein>
    <submittedName>
        <fullName evidence="3">Conjugative transfer protein GumN</fullName>
    </submittedName>
</protein>
<dbReference type="AlphaFoldDB" id="A0A511V3A8"/>
<feature type="chain" id="PRO_5039274811" evidence="2">
    <location>
        <begin position="21"/>
        <end position="354"/>
    </location>
</feature>
<dbReference type="InterPro" id="IPR002816">
    <property type="entry name" value="TraB/PrgY/GumN_fam"/>
</dbReference>
<comment type="caution">
    <text evidence="3">The sequence shown here is derived from an EMBL/GenBank/DDBJ whole genome shotgun (WGS) entry which is preliminary data.</text>
</comment>
<dbReference type="InterPro" id="IPR047111">
    <property type="entry name" value="YbaP-like"/>
</dbReference>
<dbReference type="PANTHER" id="PTHR40590:SF1">
    <property type="entry name" value="CYTOPLASMIC PROTEIN"/>
    <property type="match status" value="1"/>
</dbReference>
<dbReference type="PROSITE" id="PS51257">
    <property type="entry name" value="PROKAR_LIPOPROTEIN"/>
    <property type="match status" value="1"/>
</dbReference>
<evidence type="ECO:0000313" key="3">
    <source>
        <dbReference type="EMBL" id="GEN32398.1"/>
    </source>
</evidence>
<evidence type="ECO:0000256" key="2">
    <source>
        <dbReference type="SAM" id="SignalP"/>
    </source>
</evidence>
<accession>A0A511V3A8</accession>
<organism evidence="3 4">
    <name type="scientific">Cerasibacillus quisquiliarum</name>
    <dbReference type="NCBI Taxonomy" id="227865"/>
    <lineage>
        <taxon>Bacteria</taxon>
        <taxon>Bacillati</taxon>
        <taxon>Bacillota</taxon>
        <taxon>Bacilli</taxon>
        <taxon>Bacillales</taxon>
        <taxon>Bacillaceae</taxon>
        <taxon>Cerasibacillus</taxon>
    </lineage>
</organism>
<dbReference type="EMBL" id="BJXW01000041">
    <property type="protein sequence ID" value="GEN32398.1"/>
    <property type="molecule type" value="Genomic_DNA"/>
</dbReference>
<feature type="region of interest" description="Disordered" evidence="1">
    <location>
        <begin position="30"/>
        <end position="78"/>
    </location>
</feature>
<feature type="compositionally biased region" description="Basic and acidic residues" evidence="1">
    <location>
        <begin position="67"/>
        <end position="78"/>
    </location>
</feature>
<feature type="signal peptide" evidence="2">
    <location>
        <begin position="1"/>
        <end position="20"/>
    </location>
</feature>
<evidence type="ECO:0000313" key="4">
    <source>
        <dbReference type="Proteomes" id="UP000321491"/>
    </source>
</evidence>
<feature type="compositionally biased region" description="Basic and acidic residues" evidence="1">
    <location>
        <begin position="37"/>
        <end position="57"/>
    </location>
</feature>
<keyword evidence="4" id="KW-1185">Reference proteome</keyword>
<proteinExistence type="predicted"/>
<sequence>MVKQIWRIFLILVMSMGLVACQLDVPETKDNANAQDNKTEVEGKKDNKEQEKKRKDEEENQAASASKSKDTKKKADGKIESGKGGYLWRVQNGDTTVYLQGTIHLGVEDFYPLNDAIEEAYESADVVVPEVDITEIDLFSSIGSTLIHGVYIDGTTIKDHISKDLYKKLEETFDKQGLPIDIVKFFKPWLLTSTVNQLAAMELGYDSGVDVYFLERAKEDGKEILELESVSEQYGVLSGQSPEFQERQLEETLDSLNDFENVMQQMFSLYLDGDEEAMLDYLFPSDVEQDKEYEEYMKALNDDRNKNMAEKIAGYLEEGSDKTYFVIVGTLHLIKEPHIRSLLEEKGYEVERIY</sequence>
<keyword evidence="2" id="KW-0732">Signal</keyword>
<dbReference type="CDD" id="cd14789">
    <property type="entry name" value="Tiki"/>
    <property type="match status" value="1"/>
</dbReference>
<dbReference type="Pfam" id="PF01963">
    <property type="entry name" value="TraB_PrgY_gumN"/>
    <property type="match status" value="1"/>
</dbReference>
<reference evidence="3 4" key="1">
    <citation type="submission" date="2019-07" db="EMBL/GenBank/DDBJ databases">
        <title>Whole genome shotgun sequence of Cerasibacillus quisquiliarum NBRC 102429.</title>
        <authorList>
            <person name="Hosoyama A."/>
            <person name="Uohara A."/>
            <person name="Ohji S."/>
            <person name="Ichikawa N."/>
        </authorList>
    </citation>
    <scope>NUCLEOTIDE SEQUENCE [LARGE SCALE GENOMIC DNA]</scope>
    <source>
        <strain evidence="3 4">NBRC 102429</strain>
    </source>
</reference>
<dbReference type="PANTHER" id="PTHR40590">
    <property type="entry name" value="CYTOPLASMIC PROTEIN-RELATED"/>
    <property type="match status" value="1"/>
</dbReference>
<dbReference type="OrthoDB" id="357294at2"/>